<feature type="transmembrane region" description="Helical" evidence="6">
    <location>
        <begin position="80"/>
        <end position="109"/>
    </location>
</feature>
<dbReference type="AlphaFoldDB" id="A0A838A7K2"/>
<comment type="subcellular location">
    <subcellularLocation>
        <location evidence="1">Cell membrane</location>
        <topology evidence="1">Multi-pass membrane protein</topology>
    </subcellularLocation>
</comment>
<accession>A0A838A7K2</accession>
<dbReference type="Proteomes" id="UP000582974">
    <property type="component" value="Unassembled WGS sequence"/>
</dbReference>
<feature type="transmembrane region" description="Helical" evidence="6">
    <location>
        <begin position="274"/>
        <end position="298"/>
    </location>
</feature>
<dbReference type="InterPro" id="IPR050367">
    <property type="entry name" value="APC_superfamily"/>
</dbReference>
<dbReference type="Pfam" id="PF13520">
    <property type="entry name" value="AA_permease_2"/>
    <property type="match status" value="1"/>
</dbReference>
<evidence type="ECO:0000256" key="2">
    <source>
        <dbReference type="ARBA" id="ARBA00022475"/>
    </source>
</evidence>
<sequence length="425" mass="43711">MSSTTTEHQSAPDRARLSRWQAVPLAVGSVAGSGILFLPSAVYAEVGRNSLLVWALATVLCLPMLLMFRDMVRLYPTGDGIEAFISAGLGVALGRCVPILFVALVVVGLPGGALVAGRYAMRALGAGPGVQIATAAGVLLAAVAVNAAGARANTRAQRASAAALVVMAVVLVCSAIPIADGASPIAPQVETLGLVVPGVLLAFWAFAGFENLTFLSRQFRAPDRDFLPVSVIALSIYGLLTVLLTAAIAVSVPAPAVDGITGLLQLAEHLRPRQLVVAVVTAIAVGAMVLNAVSWIWGVSQLVVGASRSAILPAALATTTGRGVPRRALGLLTVLFLVVGTVLAVFPALLVDALAATSATFVVLYLLSIASYVRLRGPTLQSVLNLLVGVVLTASLTESGWRSLYCIAVLAAALTVSLLQGRRHR</sequence>
<evidence type="ECO:0000313" key="7">
    <source>
        <dbReference type="EMBL" id="MBA0124321.1"/>
    </source>
</evidence>
<gene>
    <name evidence="7" type="ORF">H0B56_02065</name>
</gene>
<dbReference type="PANTHER" id="PTHR42770:SF13">
    <property type="entry name" value="L-METHIONINE_BRANCHED-CHAIN AMINO ACID EXPORTER YJEH"/>
    <property type="match status" value="1"/>
</dbReference>
<dbReference type="Gene3D" id="1.20.1740.10">
    <property type="entry name" value="Amino acid/polyamine transporter I"/>
    <property type="match status" value="1"/>
</dbReference>
<name>A0A838A7K2_9PSEU</name>
<dbReference type="PIRSF" id="PIRSF006060">
    <property type="entry name" value="AA_transporter"/>
    <property type="match status" value="1"/>
</dbReference>
<proteinExistence type="predicted"/>
<dbReference type="EMBL" id="JACCKD010000001">
    <property type="protein sequence ID" value="MBA0124321.1"/>
    <property type="molecule type" value="Genomic_DNA"/>
</dbReference>
<feature type="transmembrane region" description="Helical" evidence="6">
    <location>
        <begin position="22"/>
        <end position="44"/>
    </location>
</feature>
<evidence type="ECO:0000256" key="3">
    <source>
        <dbReference type="ARBA" id="ARBA00022692"/>
    </source>
</evidence>
<dbReference type="InterPro" id="IPR002293">
    <property type="entry name" value="AA/rel_permease1"/>
</dbReference>
<evidence type="ECO:0000256" key="1">
    <source>
        <dbReference type="ARBA" id="ARBA00004651"/>
    </source>
</evidence>
<keyword evidence="5 6" id="KW-0472">Membrane</keyword>
<dbReference type="GO" id="GO:0022857">
    <property type="term" value="F:transmembrane transporter activity"/>
    <property type="evidence" value="ECO:0007669"/>
    <property type="project" value="InterPro"/>
</dbReference>
<feature type="transmembrane region" description="Helical" evidence="6">
    <location>
        <begin position="191"/>
        <end position="214"/>
    </location>
</feature>
<feature type="transmembrane region" description="Helical" evidence="6">
    <location>
        <begin position="50"/>
        <end position="68"/>
    </location>
</feature>
<feature type="transmembrane region" description="Helical" evidence="6">
    <location>
        <begin position="129"/>
        <end position="149"/>
    </location>
</feature>
<feature type="transmembrane region" description="Helical" evidence="6">
    <location>
        <begin position="402"/>
        <end position="419"/>
    </location>
</feature>
<feature type="transmembrane region" description="Helical" evidence="6">
    <location>
        <begin position="353"/>
        <end position="373"/>
    </location>
</feature>
<comment type="caution">
    <text evidence="7">The sequence shown here is derived from an EMBL/GenBank/DDBJ whole genome shotgun (WGS) entry which is preliminary data.</text>
</comment>
<protein>
    <submittedName>
        <fullName evidence="7">Amino acid permease</fullName>
    </submittedName>
</protein>
<keyword evidence="8" id="KW-1185">Reference proteome</keyword>
<evidence type="ECO:0000256" key="4">
    <source>
        <dbReference type="ARBA" id="ARBA00022989"/>
    </source>
</evidence>
<evidence type="ECO:0000256" key="6">
    <source>
        <dbReference type="SAM" id="Phobius"/>
    </source>
</evidence>
<reference evidence="7 8" key="1">
    <citation type="submission" date="2020-07" db="EMBL/GenBank/DDBJ databases">
        <title>Genome of Haloechinothrix sp.</title>
        <authorList>
            <person name="Tang S.-K."/>
            <person name="Yang L."/>
            <person name="Zhu W.-Y."/>
        </authorList>
    </citation>
    <scope>NUCLEOTIDE SEQUENCE [LARGE SCALE GENOMIC DNA]</scope>
    <source>
        <strain evidence="7 8">YIM 98757</strain>
    </source>
</reference>
<dbReference type="PANTHER" id="PTHR42770">
    <property type="entry name" value="AMINO ACID TRANSPORTER-RELATED"/>
    <property type="match status" value="1"/>
</dbReference>
<keyword evidence="2" id="KW-1003">Cell membrane</keyword>
<feature type="transmembrane region" description="Helical" evidence="6">
    <location>
        <begin position="380"/>
        <end position="396"/>
    </location>
</feature>
<evidence type="ECO:0000256" key="5">
    <source>
        <dbReference type="ARBA" id="ARBA00023136"/>
    </source>
</evidence>
<feature type="transmembrane region" description="Helical" evidence="6">
    <location>
        <begin position="161"/>
        <end position="179"/>
    </location>
</feature>
<keyword evidence="4 6" id="KW-1133">Transmembrane helix</keyword>
<dbReference type="RefSeq" id="WP_180891203.1">
    <property type="nucleotide sequence ID" value="NZ_JACCKD010000001.1"/>
</dbReference>
<dbReference type="GO" id="GO:0005886">
    <property type="term" value="C:plasma membrane"/>
    <property type="evidence" value="ECO:0007669"/>
    <property type="project" value="UniProtKB-SubCell"/>
</dbReference>
<feature type="transmembrane region" description="Helical" evidence="6">
    <location>
        <begin position="328"/>
        <end position="347"/>
    </location>
</feature>
<feature type="transmembrane region" description="Helical" evidence="6">
    <location>
        <begin position="226"/>
        <end position="254"/>
    </location>
</feature>
<keyword evidence="3 6" id="KW-0812">Transmembrane</keyword>
<organism evidence="7 8">
    <name type="scientific">Haloechinothrix aidingensis</name>
    <dbReference type="NCBI Taxonomy" id="2752311"/>
    <lineage>
        <taxon>Bacteria</taxon>
        <taxon>Bacillati</taxon>
        <taxon>Actinomycetota</taxon>
        <taxon>Actinomycetes</taxon>
        <taxon>Pseudonocardiales</taxon>
        <taxon>Pseudonocardiaceae</taxon>
        <taxon>Haloechinothrix</taxon>
    </lineage>
</organism>
<evidence type="ECO:0000313" key="8">
    <source>
        <dbReference type="Proteomes" id="UP000582974"/>
    </source>
</evidence>